<dbReference type="UniPathway" id="UPA00666"/>
<evidence type="ECO:0000256" key="3">
    <source>
        <dbReference type="ARBA" id="ARBA00022475"/>
    </source>
</evidence>
<keyword evidence="11" id="KW-0449">Lipoprotein</keyword>
<dbReference type="InterPro" id="IPR004563">
    <property type="entry name" value="Apolipo_AcylTrfase"/>
</dbReference>
<dbReference type="PROSITE" id="PS50263">
    <property type="entry name" value="CN_HYDROLASE"/>
    <property type="match status" value="1"/>
</dbReference>
<proteinExistence type="inferred from homology"/>
<keyword evidence="6 9" id="KW-1133">Transmembrane helix</keyword>
<feature type="transmembrane region" description="Helical" evidence="9">
    <location>
        <begin position="58"/>
        <end position="76"/>
    </location>
</feature>
<dbReference type="InterPro" id="IPR003010">
    <property type="entry name" value="C-N_Hydrolase"/>
</dbReference>
<name>A0A662ZHF1_9GAMM</name>
<dbReference type="GO" id="GO:0005886">
    <property type="term" value="C:plasma membrane"/>
    <property type="evidence" value="ECO:0007669"/>
    <property type="project" value="UniProtKB-SubCell"/>
</dbReference>
<dbReference type="Gene3D" id="3.60.110.10">
    <property type="entry name" value="Carbon-nitrogen hydrolase"/>
    <property type="match status" value="1"/>
</dbReference>
<evidence type="ECO:0000256" key="9">
    <source>
        <dbReference type="HAMAP-Rule" id="MF_01148"/>
    </source>
</evidence>
<evidence type="ECO:0000256" key="4">
    <source>
        <dbReference type="ARBA" id="ARBA00022679"/>
    </source>
</evidence>
<evidence type="ECO:0000313" key="11">
    <source>
        <dbReference type="EMBL" id="SFO98118.1"/>
    </source>
</evidence>
<feature type="transmembrane region" description="Helical" evidence="9">
    <location>
        <begin position="88"/>
        <end position="114"/>
    </location>
</feature>
<evidence type="ECO:0000256" key="6">
    <source>
        <dbReference type="ARBA" id="ARBA00022989"/>
    </source>
</evidence>
<feature type="transmembrane region" description="Helical" evidence="9">
    <location>
        <begin position="34"/>
        <end position="51"/>
    </location>
</feature>
<keyword evidence="7 9" id="KW-0472">Membrane</keyword>
<gene>
    <name evidence="9" type="primary">lnt</name>
    <name evidence="11" type="ORF">SAMN02910344_00087</name>
</gene>
<keyword evidence="8 9" id="KW-0012">Acyltransferase</keyword>
<evidence type="ECO:0000256" key="1">
    <source>
        <dbReference type="ARBA" id="ARBA00004651"/>
    </source>
</evidence>
<comment type="subcellular location">
    <subcellularLocation>
        <location evidence="1 9">Cell membrane</location>
        <topology evidence="1 9">Multi-pass membrane protein</topology>
    </subcellularLocation>
</comment>
<dbReference type="Pfam" id="PF00795">
    <property type="entry name" value="CN_hydrolase"/>
    <property type="match status" value="1"/>
</dbReference>
<dbReference type="Pfam" id="PF20154">
    <property type="entry name" value="LNT_N"/>
    <property type="match status" value="1"/>
</dbReference>
<comment type="pathway">
    <text evidence="9">Protein modification; lipoprotein biosynthesis (N-acyl transfer).</text>
</comment>
<dbReference type="NCBIfam" id="TIGR00546">
    <property type="entry name" value="lnt"/>
    <property type="match status" value="1"/>
</dbReference>
<dbReference type="AlphaFoldDB" id="A0A662ZHF1"/>
<dbReference type="PANTHER" id="PTHR38686:SF1">
    <property type="entry name" value="APOLIPOPROTEIN N-ACYLTRANSFERASE"/>
    <property type="match status" value="1"/>
</dbReference>
<keyword evidence="3 9" id="KW-1003">Cell membrane</keyword>
<organism evidence="11 12">
    <name type="scientific">Ruminobacter amylophilus</name>
    <dbReference type="NCBI Taxonomy" id="867"/>
    <lineage>
        <taxon>Bacteria</taxon>
        <taxon>Pseudomonadati</taxon>
        <taxon>Pseudomonadota</taxon>
        <taxon>Gammaproteobacteria</taxon>
        <taxon>Aeromonadales</taxon>
        <taxon>Succinivibrionaceae</taxon>
        <taxon>Ruminobacter</taxon>
    </lineage>
</organism>
<comment type="similarity">
    <text evidence="2 9">Belongs to the CN hydrolase family. Apolipoprotein N-acyltransferase subfamily.</text>
</comment>
<dbReference type="HAMAP" id="MF_01148">
    <property type="entry name" value="Lnt"/>
    <property type="match status" value="1"/>
</dbReference>
<accession>A0A662ZHF1</accession>
<dbReference type="InterPro" id="IPR045378">
    <property type="entry name" value="LNT_N"/>
</dbReference>
<dbReference type="GO" id="GO:0042158">
    <property type="term" value="P:lipoprotein biosynthetic process"/>
    <property type="evidence" value="ECO:0007669"/>
    <property type="project" value="UniProtKB-UniRule"/>
</dbReference>
<feature type="transmembrane region" description="Helical" evidence="9">
    <location>
        <begin position="192"/>
        <end position="209"/>
    </location>
</feature>
<sequence>MFHINSKYKLLTGCIISALAGFVTTLGFAPADMWYLSLAGIFSFGFVYAGNTTPRRSALTTLIFFFVMHMCAVSWLTSVMTGYGEMSYALAIGVLILFSLYLSLFPTLAGYAAHRLCTGMPTVRNLVLFPSLIVLAEIINSVLFTGFGWDLLGYTQIDSFFSAYAPLIGVQGMSLIMLIVIMGVVYACRRRYIGHAVIPTVLIIFGLSMQNFEYTRVGNPVKAALIQGNVSTSVHWNQDSVWEELEIYIQEMRSNLDTEIMVWPESAIPDLENNMEKLKVLSMLDYEAKYNNIGLITGIQYYDVAKQQFFNSMLGIGVIDKKKERQYTFGEGNRYYKRHLVPIGEFVPFEWLLRQMGPIFNMPMSSFTRGSDVQENIMVQDLNVASAICYEMVYNNELRDQVNEKSNLIVTVSNDGWFNYTDAPMQHLYIARLRAKEFGKPVLRATNNGITAVIDHQGNIVKTIPANITATLRAEFRPTYGETPFSRFGSSFVYFYIGLTLLHTVIARLRYRNMISNRPSQQI</sequence>
<dbReference type="InterPro" id="IPR036526">
    <property type="entry name" value="C-N_Hydrolase_sf"/>
</dbReference>
<dbReference type="EC" id="2.3.1.269" evidence="9"/>
<keyword evidence="5 9" id="KW-0812">Transmembrane</keyword>
<protein>
    <recommendedName>
        <fullName evidence="9">Apolipoprotein N-acyltransferase</fullName>
        <shortName evidence="9">ALP N-acyltransferase</shortName>
        <ecNumber evidence="9">2.3.1.269</ecNumber>
    </recommendedName>
</protein>
<feature type="transmembrane region" description="Helical" evidence="9">
    <location>
        <begin position="126"/>
        <end position="149"/>
    </location>
</feature>
<keyword evidence="12" id="KW-1185">Reference proteome</keyword>
<dbReference type="Proteomes" id="UP000243745">
    <property type="component" value="Unassembled WGS sequence"/>
</dbReference>
<comment type="catalytic activity">
    <reaction evidence="9">
        <text>N-terminal S-1,2-diacyl-sn-glyceryl-L-cysteinyl-[lipoprotein] + a glycerophospholipid = N-acyl-S-1,2-diacyl-sn-glyceryl-L-cysteinyl-[lipoprotein] + a 2-acyl-sn-glycero-3-phospholipid + H(+)</text>
        <dbReference type="Rhea" id="RHEA:48228"/>
        <dbReference type="Rhea" id="RHEA-COMP:14681"/>
        <dbReference type="Rhea" id="RHEA-COMP:14684"/>
        <dbReference type="ChEBI" id="CHEBI:15378"/>
        <dbReference type="ChEBI" id="CHEBI:136912"/>
        <dbReference type="ChEBI" id="CHEBI:140656"/>
        <dbReference type="ChEBI" id="CHEBI:140657"/>
        <dbReference type="ChEBI" id="CHEBI:140660"/>
        <dbReference type="EC" id="2.3.1.269"/>
    </reaction>
</comment>
<evidence type="ECO:0000256" key="2">
    <source>
        <dbReference type="ARBA" id="ARBA00010065"/>
    </source>
</evidence>
<feature type="domain" description="CN hydrolase" evidence="10">
    <location>
        <begin position="221"/>
        <end position="478"/>
    </location>
</feature>
<feature type="transmembrane region" description="Helical" evidence="9">
    <location>
        <begin position="10"/>
        <end position="28"/>
    </location>
</feature>
<comment type="function">
    <text evidence="9">Catalyzes the phospholipid dependent N-acylation of the N-terminal cysteine of apolipoprotein, the last step in lipoprotein maturation.</text>
</comment>
<keyword evidence="4 9" id="KW-0808">Transferase</keyword>
<evidence type="ECO:0000259" key="10">
    <source>
        <dbReference type="PROSITE" id="PS50263"/>
    </source>
</evidence>
<evidence type="ECO:0000256" key="5">
    <source>
        <dbReference type="ARBA" id="ARBA00022692"/>
    </source>
</evidence>
<dbReference type="RefSeq" id="WP_093139881.1">
    <property type="nucleotide sequence ID" value="NZ_FOXF01000001.1"/>
</dbReference>
<feature type="transmembrane region" description="Helical" evidence="9">
    <location>
        <begin position="161"/>
        <end position="185"/>
    </location>
</feature>
<dbReference type="CDD" id="cd07571">
    <property type="entry name" value="ALP_N-acyl_transferase"/>
    <property type="match status" value="1"/>
</dbReference>
<dbReference type="GO" id="GO:0016410">
    <property type="term" value="F:N-acyltransferase activity"/>
    <property type="evidence" value="ECO:0007669"/>
    <property type="project" value="UniProtKB-UniRule"/>
</dbReference>
<dbReference type="SUPFAM" id="SSF56317">
    <property type="entry name" value="Carbon-nitrogen hydrolase"/>
    <property type="match status" value="1"/>
</dbReference>
<dbReference type="EMBL" id="FOXF01000001">
    <property type="protein sequence ID" value="SFO98118.1"/>
    <property type="molecule type" value="Genomic_DNA"/>
</dbReference>
<dbReference type="PANTHER" id="PTHR38686">
    <property type="entry name" value="APOLIPOPROTEIN N-ACYLTRANSFERASE"/>
    <property type="match status" value="1"/>
</dbReference>
<dbReference type="OrthoDB" id="9804277at2"/>
<evidence type="ECO:0000256" key="8">
    <source>
        <dbReference type="ARBA" id="ARBA00023315"/>
    </source>
</evidence>
<evidence type="ECO:0000256" key="7">
    <source>
        <dbReference type="ARBA" id="ARBA00023136"/>
    </source>
</evidence>
<reference evidence="11 12" key="1">
    <citation type="submission" date="2016-10" db="EMBL/GenBank/DDBJ databases">
        <authorList>
            <person name="Varghese N."/>
            <person name="Submissions S."/>
        </authorList>
    </citation>
    <scope>NUCLEOTIDE SEQUENCE [LARGE SCALE GENOMIC DNA]</scope>
    <source>
        <strain evidence="11 12">DSM 1361</strain>
    </source>
</reference>
<feature type="transmembrane region" description="Helical" evidence="9">
    <location>
        <begin position="492"/>
        <end position="511"/>
    </location>
</feature>
<evidence type="ECO:0000313" key="12">
    <source>
        <dbReference type="Proteomes" id="UP000243745"/>
    </source>
</evidence>